<feature type="domain" description="Penicillin-binding protein transpeptidase" evidence="15">
    <location>
        <begin position="342"/>
        <end position="587"/>
    </location>
</feature>
<evidence type="ECO:0000256" key="11">
    <source>
        <dbReference type="ARBA" id="ARBA00023316"/>
    </source>
</evidence>
<evidence type="ECO:0000256" key="12">
    <source>
        <dbReference type="ARBA" id="ARBA00034000"/>
    </source>
</evidence>
<keyword evidence="10" id="KW-0511">Multifunctional enzyme</keyword>
<sequence length="643" mass="69168">MWRTFLSKSGTILRILVTMAVGVAGTVVATRMLAQQVGSTAHLASVPEQPDIILEQLNSRSVVYDADGNELAILRRAEDRELVPLSKMPKQLQEAVVGIEDRNFYQHNGVNIRGTLRALVANTQSGDISQGGSTITQQLVKQSLLGTQQTVERKVKEAALAIRLEKQMPKDQILERYLNIVYLGNRAYGVQAASQTYFNKEVDQLQWPEIALLVSIIPNPTRYDPIKNPDTSKSRRALVAKRLRQLDVITPDIEETINAAPLPTTLTPVPVGVTENQTIGTNYFVEEVKRTLIADPQIGEDLLYKGGLKVYTTFDPKAQGDAEEAVRAKTPDTGGRFVSALAAVEPGSGRVKALVGGPLGGENQFNAATQEPGRQPGSSFKPFVLATAFSQGQVPNDIIDGTGPCSFPNPGGVPNPYTVSNYDGSSGATTSLQEQTVKSSNCAFVRLGRRVGLGKVVDFVGKLGITGIDTNISMPLGTEEVTPMKMAAAYAAFAADGQYSAPYLVEKVENAQGQVILQHQPSPSTAMAPEVARFVTQVLEANVERGTGTKARLWGQPVAGKTGTTQDYADAWFVGYSPYMATAVWMGNPKTSQDKMRSVGGIRVTGGTYPTEIWQAFMTKLHADLPEVSFPPAPAARFGGSLG</sequence>
<evidence type="ECO:0000256" key="1">
    <source>
        <dbReference type="ARBA" id="ARBA00007090"/>
    </source>
</evidence>
<evidence type="ECO:0000256" key="4">
    <source>
        <dbReference type="ARBA" id="ARBA00022670"/>
    </source>
</evidence>
<dbReference type="GO" id="GO:0008955">
    <property type="term" value="F:peptidoglycan glycosyltransferase activity"/>
    <property type="evidence" value="ECO:0007669"/>
    <property type="project" value="UniProtKB-EC"/>
</dbReference>
<evidence type="ECO:0000256" key="5">
    <source>
        <dbReference type="ARBA" id="ARBA00022676"/>
    </source>
</evidence>
<dbReference type="InterPro" id="IPR023346">
    <property type="entry name" value="Lysozyme-like_dom_sf"/>
</dbReference>
<dbReference type="GO" id="GO:0008360">
    <property type="term" value="P:regulation of cell shape"/>
    <property type="evidence" value="ECO:0007669"/>
    <property type="project" value="UniProtKB-KW"/>
</dbReference>
<comment type="catalytic activity">
    <reaction evidence="13">
        <text>[GlcNAc-(1-&gt;4)-Mur2Ac(oyl-L-Ala-gamma-D-Glu-L-Lys-D-Ala-D-Ala)](n)-di-trans,octa-cis-undecaprenyl diphosphate + beta-D-GlcNAc-(1-&gt;4)-Mur2Ac(oyl-L-Ala-gamma-D-Glu-L-Lys-D-Ala-D-Ala)-di-trans,octa-cis-undecaprenyl diphosphate = [GlcNAc-(1-&gt;4)-Mur2Ac(oyl-L-Ala-gamma-D-Glu-L-Lys-D-Ala-D-Ala)](n+1)-di-trans,octa-cis-undecaprenyl diphosphate + di-trans,octa-cis-undecaprenyl diphosphate + H(+)</text>
        <dbReference type="Rhea" id="RHEA:23708"/>
        <dbReference type="Rhea" id="RHEA-COMP:9602"/>
        <dbReference type="Rhea" id="RHEA-COMP:9603"/>
        <dbReference type="ChEBI" id="CHEBI:15378"/>
        <dbReference type="ChEBI" id="CHEBI:58405"/>
        <dbReference type="ChEBI" id="CHEBI:60033"/>
        <dbReference type="ChEBI" id="CHEBI:78435"/>
        <dbReference type="EC" id="2.4.99.28"/>
    </reaction>
</comment>
<gene>
    <name evidence="17" type="ORF">IPN02_14565</name>
</gene>
<evidence type="ECO:0000256" key="7">
    <source>
        <dbReference type="ARBA" id="ARBA00022801"/>
    </source>
</evidence>
<name>A0A936NCY3_9ACTN</name>
<dbReference type="InterPro" id="IPR012338">
    <property type="entry name" value="Beta-lactam/transpept-like"/>
</dbReference>
<dbReference type="InterPro" id="IPR001264">
    <property type="entry name" value="Glyco_trans_51"/>
</dbReference>
<dbReference type="Pfam" id="PF00912">
    <property type="entry name" value="Transgly"/>
    <property type="match status" value="1"/>
</dbReference>
<comment type="caution">
    <text evidence="17">The sequence shown here is derived from an EMBL/GenBank/DDBJ whole genome shotgun (WGS) entry which is preliminary data.</text>
</comment>
<evidence type="ECO:0000313" key="18">
    <source>
        <dbReference type="Proteomes" id="UP000727993"/>
    </source>
</evidence>
<dbReference type="InterPro" id="IPR001460">
    <property type="entry name" value="PCN-bd_Tpept"/>
</dbReference>
<keyword evidence="14" id="KW-0472">Membrane</keyword>
<dbReference type="SUPFAM" id="SSF53955">
    <property type="entry name" value="Lysozyme-like"/>
    <property type="match status" value="1"/>
</dbReference>
<keyword evidence="6" id="KW-0808">Transferase</keyword>
<evidence type="ECO:0000256" key="3">
    <source>
        <dbReference type="ARBA" id="ARBA00022645"/>
    </source>
</evidence>
<dbReference type="NCBIfam" id="TIGR02074">
    <property type="entry name" value="PBP_1a_fam"/>
    <property type="match status" value="1"/>
</dbReference>
<protein>
    <submittedName>
        <fullName evidence="17">PBP1A family penicillin-binding protein</fullName>
    </submittedName>
</protein>
<keyword evidence="14" id="KW-0812">Transmembrane</keyword>
<evidence type="ECO:0000256" key="14">
    <source>
        <dbReference type="SAM" id="Phobius"/>
    </source>
</evidence>
<dbReference type="InterPro" id="IPR036950">
    <property type="entry name" value="PBP_transglycosylase"/>
</dbReference>
<dbReference type="PANTHER" id="PTHR32282:SF33">
    <property type="entry name" value="PEPTIDOGLYCAN GLYCOSYLTRANSFERASE"/>
    <property type="match status" value="1"/>
</dbReference>
<dbReference type="GO" id="GO:0030288">
    <property type="term" value="C:outer membrane-bounded periplasmic space"/>
    <property type="evidence" value="ECO:0007669"/>
    <property type="project" value="TreeGrafter"/>
</dbReference>
<evidence type="ECO:0000259" key="15">
    <source>
        <dbReference type="Pfam" id="PF00905"/>
    </source>
</evidence>
<dbReference type="Gene3D" id="1.10.3810.10">
    <property type="entry name" value="Biosynthetic peptidoglycan transglycosylase-like"/>
    <property type="match status" value="1"/>
</dbReference>
<dbReference type="PANTHER" id="PTHR32282">
    <property type="entry name" value="BINDING PROTEIN TRANSPEPTIDASE, PUTATIVE-RELATED"/>
    <property type="match status" value="1"/>
</dbReference>
<comment type="catalytic activity">
    <reaction evidence="12">
        <text>Preferential cleavage: (Ac)2-L-Lys-D-Ala-|-D-Ala. Also transpeptidation of peptidyl-alanyl moieties that are N-acyl substituents of D-alanine.</text>
        <dbReference type="EC" id="3.4.16.4"/>
    </reaction>
</comment>
<evidence type="ECO:0000256" key="6">
    <source>
        <dbReference type="ARBA" id="ARBA00022679"/>
    </source>
</evidence>
<dbReference type="Pfam" id="PF00905">
    <property type="entry name" value="Transpeptidase"/>
    <property type="match status" value="1"/>
</dbReference>
<dbReference type="Gene3D" id="3.40.710.10">
    <property type="entry name" value="DD-peptidase/beta-lactamase superfamily"/>
    <property type="match status" value="1"/>
</dbReference>
<keyword evidence="9" id="KW-0573">Peptidoglycan synthesis</keyword>
<proteinExistence type="inferred from homology"/>
<keyword evidence="4" id="KW-0645">Protease</keyword>
<keyword evidence="5" id="KW-0328">Glycosyltransferase</keyword>
<dbReference type="AlphaFoldDB" id="A0A936NCY3"/>
<evidence type="ECO:0000256" key="10">
    <source>
        <dbReference type="ARBA" id="ARBA00023268"/>
    </source>
</evidence>
<keyword evidence="7" id="KW-0378">Hydrolase</keyword>
<keyword evidence="14" id="KW-1133">Transmembrane helix</keyword>
<dbReference type="GO" id="GO:0071555">
    <property type="term" value="P:cell wall organization"/>
    <property type="evidence" value="ECO:0007669"/>
    <property type="project" value="UniProtKB-KW"/>
</dbReference>
<dbReference type="GO" id="GO:0008658">
    <property type="term" value="F:penicillin binding"/>
    <property type="evidence" value="ECO:0007669"/>
    <property type="project" value="InterPro"/>
</dbReference>
<comment type="similarity">
    <text evidence="1">In the C-terminal section; belongs to the transpeptidase family.</text>
</comment>
<reference evidence="17 18" key="1">
    <citation type="submission" date="2020-10" db="EMBL/GenBank/DDBJ databases">
        <title>Connecting structure to function with the recovery of over 1000 high-quality activated sludge metagenome-assembled genomes encoding full-length rRNA genes using long-read sequencing.</title>
        <authorList>
            <person name="Singleton C.M."/>
            <person name="Petriglieri F."/>
            <person name="Kristensen J.M."/>
            <person name="Kirkegaard R.H."/>
            <person name="Michaelsen T.Y."/>
            <person name="Andersen M.H."/>
            <person name="Karst S.M."/>
            <person name="Dueholm M.S."/>
            <person name="Nielsen P.H."/>
            <person name="Albertsen M."/>
        </authorList>
    </citation>
    <scope>NUCLEOTIDE SEQUENCE [LARGE SCALE GENOMIC DNA]</scope>
    <source>
        <strain evidence="17">Lyne_18-Q3-R50-59_MAXAC.006</strain>
    </source>
</reference>
<feature type="transmembrane region" description="Helical" evidence="14">
    <location>
        <begin position="12"/>
        <end position="34"/>
    </location>
</feature>
<keyword evidence="11" id="KW-0961">Cell wall biogenesis/degradation</keyword>
<dbReference type="InterPro" id="IPR050396">
    <property type="entry name" value="Glycosyltr_51/Transpeptidase"/>
</dbReference>
<evidence type="ECO:0000256" key="8">
    <source>
        <dbReference type="ARBA" id="ARBA00022960"/>
    </source>
</evidence>
<keyword evidence="3" id="KW-0121">Carboxypeptidase</keyword>
<dbReference type="FunFam" id="1.10.3810.10:FF:000001">
    <property type="entry name" value="Penicillin-binding protein 1A"/>
    <property type="match status" value="1"/>
</dbReference>
<evidence type="ECO:0000256" key="13">
    <source>
        <dbReference type="ARBA" id="ARBA00049902"/>
    </source>
</evidence>
<dbReference type="GO" id="GO:0009252">
    <property type="term" value="P:peptidoglycan biosynthetic process"/>
    <property type="evidence" value="ECO:0007669"/>
    <property type="project" value="UniProtKB-KW"/>
</dbReference>
<evidence type="ECO:0000313" key="17">
    <source>
        <dbReference type="EMBL" id="MBK9298025.1"/>
    </source>
</evidence>
<feature type="domain" description="Glycosyl transferase family 51" evidence="16">
    <location>
        <begin position="68"/>
        <end position="243"/>
    </location>
</feature>
<dbReference type="EMBL" id="JADJZA010000008">
    <property type="protein sequence ID" value="MBK9298025.1"/>
    <property type="molecule type" value="Genomic_DNA"/>
</dbReference>
<evidence type="ECO:0000256" key="2">
    <source>
        <dbReference type="ARBA" id="ARBA00007739"/>
    </source>
</evidence>
<organism evidence="17 18">
    <name type="scientific">Candidatus Neomicrothrix subdominans</name>
    <dbReference type="NCBI Taxonomy" id="2954438"/>
    <lineage>
        <taxon>Bacteria</taxon>
        <taxon>Bacillati</taxon>
        <taxon>Actinomycetota</taxon>
        <taxon>Acidimicrobiia</taxon>
        <taxon>Acidimicrobiales</taxon>
        <taxon>Microthrixaceae</taxon>
        <taxon>Candidatus Neomicrothrix</taxon>
    </lineage>
</organism>
<accession>A0A936NCY3</accession>
<comment type="similarity">
    <text evidence="2">In the N-terminal section; belongs to the glycosyltransferase 51 family.</text>
</comment>
<dbReference type="Proteomes" id="UP000727993">
    <property type="component" value="Unassembled WGS sequence"/>
</dbReference>
<evidence type="ECO:0000256" key="9">
    <source>
        <dbReference type="ARBA" id="ARBA00022984"/>
    </source>
</evidence>
<dbReference type="GO" id="GO:0009002">
    <property type="term" value="F:serine-type D-Ala-D-Ala carboxypeptidase activity"/>
    <property type="evidence" value="ECO:0007669"/>
    <property type="project" value="UniProtKB-EC"/>
</dbReference>
<dbReference type="SUPFAM" id="SSF56601">
    <property type="entry name" value="beta-lactamase/transpeptidase-like"/>
    <property type="match status" value="1"/>
</dbReference>
<dbReference type="GO" id="GO:0006508">
    <property type="term" value="P:proteolysis"/>
    <property type="evidence" value="ECO:0007669"/>
    <property type="project" value="UniProtKB-KW"/>
</dbReference>
<keyword evidence="8" id="KW-0133">Cell shape</keyword>
<evidence type="ECO:0000259" key="16">
    <source>
        <dbReference type="Pfam" id="PF00912"/>
    </source>
</evidence>